<sequence length="500" mass="57949">MKIKITKFKLTRLCVALIATFMFIPIESFAQSNESNKPKKQTTYKKARVLQTATAKKIAKVTEALERVKIVEVEDKNKESETFGQMIPTEEPDPDYFTAKKILIEMRSKAQDMKSYDRSILWNYWGYIYYTEEADKKNSEDADYALAIDAYTKVINEEEVTLPLRNGTLLTLATLHLIEEDYQRGIELILIWMDEVETVTAQSWSLLGTAYFQVEDYRKSRDSFITAIDLAEVEGYKPKENWYVTLAASYEELKKELGEKETILKQLDIYEILVNLYPKKRYFLQLGQAYGALEREKDYMVTLNAAYMSNYLDKEGEYLTLAQLLLMNGNPYQAASVIVSGQKKEVLVTNEKTKKEELKPVVKDSEKNLKLLADSWRMAQEIDKAIPVLEKAAKISEEGENYILLGNLYLVEDKLNEAVDAIQKGIKKGKLKKISQAHLTLGQAQFELKNFEEAKKQFRMAARDKDKKIKKTANNWIKYTENEEIRIKNIQLRRDYIQQS</sequence>
<comment type="caution">
    <text evidence="3">The sequence shown here is derived from an EMBL/GenBank/DDBJ whole genome shotgun (WGS) entry which is preliminary data.</text>
</comment>
<protein>
    <recommendedName>
        <fullName evidence="5">Tetratricopeptide repeat protein</fullName>
    </recommendedName>
</protein>
<dbReference type="SUPFAM" id="SSF48452">
    <property type="entry name" value="TPR-like"/>
    <property type="match status" value="2"/>
</dbReference>
<evidence type="ECO:0000313" key="4">
    <source>
        <dbReference type="Proteomes" id="UP000252915"/>
    </source>
</evidence>
<keyword evidence="2" id="KW-0732">Signal</keyword>
<accession>A0A368C744</accession>
<gene>
    <name evidence="3" type="ORF">DBW92_02100</name>
</gene>
<dbReference type="InterPro" id="IPR019734">
    <property type="entry name" value="TPR_rpt"/>
</dbReference>
<feature type="repeat" description="TPR" evidence="1">
    <location>
        <begin position="201"/>
        <end position="234"/>
    </location>
</feature>
<keyword evidence="1" id="KW-0802">TPR repeat</keyword>
<dbReference type="Pfam" id="PF13181">
    <property type="entry name" value="TPR_8"/>
    <property type="match status" value="2"/>
</dbReference>
<dbReference type="Gene3D" id="1.25.40.10">
    <property type="entry name" value="Tetratricopeptide repeat domain"/>
    <property type="match status" value="2"/>
</dbReference>
<dbReference type="AlphaFoldDB" id="A0A368C744"/>
<organism evidence="3 4">
    <name type="scientific">SAR86 cluster bacterium</name>
    <dbReference type="NCBI Taxonomy" id="2030880"/>
    <lineage>
        <taxon>Bacteria</taxon>
        <taxon>Pseudomonadati</taxon>
        <taxon>Pseudomonadota</taxon>
        <taxon>Gammaproteobacteria</taxon>
        <taxon>SAR86 cluster</taxon>
    </lineage>
</organism>
<dbReference type="Proteomes" id="UP000252915">
    <property type="component" value="Unassembled WGS sequence"/>
</dbReference>
<dbReference type="SMART" id="SM00028">
    <property type="entry name" value="TPR"/>
    <property type="match status" value="3"/>
</dbReference>
<evidence type="ECO:0000313" key="3">
    <source>
        <dbReference type="EMBL" id="RCL44924.1"/>
    </source>
</evidence>
<dbReference type="EMBL" id="QOPI01000007">
    <property type="protein sequence ID" value="RCL44924.1"/>
    <property type="molecule type" value="Genomic_DNA"/>
</dbReference>
<dbReference type="InterPro" id="IPR011990">
    <property type="entry name" value="TPR-like_helical_dom_sf"/>
</dbReference>
<dbReference type="PROSITE" id="PS50005">
    <property type="entry name" value="TPR"/>
    <property type="match status" value="1"/>
</dbReference>
<evidence type="ECO:0000256" key="1">
    <source>
        <dbReference type="PROSITE-ProRule" id="PRU00339"/>
    </source>
</evidence>
<feature type="chain" id="PRO_5016636222" description="Tetratricopeptide repeat protein" evidence="2">
    <location>
        <begin position="31"/>
        <end position="500"/>
    </location>
</feature>
<reference evidence="3 4" key="1">
    <citation type="journal article" date="2018" name="Microbiome">
        <title>Fine metagenomic profile of the Mediterranean stratified and mixed water columns revealed by assembly and recruitment.</title>
        <authorList>
            <person name="Haro-Moreno J.M."/>
            <person name="Lopez-Perez M."/>
            <person name="De La Torre J.R."/>
            <person name="Picazo A."/>
            <person name="Camacho A."/>
            <person name="Rodriguez-Valera F."/>
        </authorList>
    </citation>
    <scope>NUCLEOTIDE SEQUENCE [LARGE SCALE GENOMIC DNA]</scope>
    <source>
        <strain evidence="3">MED-G78</strain>
    </source>
</reference>
<evidence type="ECO:0008006" key="5">
    <source>
        <dbReference type="Google" id="ProtNLM"/>
    </source>
</evidence>
<evidence type="ECO:0000256" key="2">
    <source>
        <dbReference type="SAM" id="SignalP"/>
    </source>
</evidence>
<feature type="signal peptide" evidence="2">
    <location>
        <begin position="1"/>
        <end position="30"/>
    </location>
</feature>
<proteinExistence type="predicted"/>
<name>A0A368C744_9GAMM</name>